<proteinExistence type="predicted"/>
<keyword evidence="2" id="KW-0812">Transmembrane</keyword>
<protein>
    <submittedName>
        <fullName evidence="3">Uncharacterized protein</fullName>
    </submittedName>
</protein>
<name>X7Z3U8_MYCXE</name>
<reference evidence="3" key="1">
    <citation type="submission" date="2014-01" db="EMBL/GenBank/DDBJ databases">
        <authorList>
            <person name="Brown-Elliot B."/>
            <person name="Wallace R."/>
            <person name="Lenaerts A."/>
            <person name="Ordway D."/>
            <person name="DeGroote M.A."/>
            <person name="Parker T."/>
            <person name="Sizemore C."/>
            <person name="Tallon L.J."/>
            <person name="Sadzewicz L.K."/>
            <person name="Sengamalay N."/>
            <person name="Fraser C.M."/>
            <person name="Hine E."/>
            <person name="Shefchek K.A."/>
            <person name="Das S.P."/>
            <person name="Tettelin H."/>
        </authorList>
    </citation>
    <scope>NUCLEOTIDE SEQUENCE [LARGE SCALE GENOMIC DNA]</scope>
    <source>
        <strain evidence="3">4042</strain>
    </source>
</reference>
<evidence type="ECO:0000256" key="1">
    <source>
        <dbReference type="SAM" id="MobiDB-lite"/>
    </source>
</evidence>
<dbReference type="PATRIC" id="fig|1299334.3.peg.8597"/>
<comment type="caution">
    <text evidence="3">The sequence shown here is derived from an EMBL/GenBank/DDBJ whole genome shotgun (WGS) entry which is preliminary data.</text>
</comment>
<feature type="region of interest" description="Disordered" evidence="1">
    <location>
        <begin position="59"/>
        <end position="81"/>
    </location>
</feature>
<feature type="transmembrane region" description="Helical" evidence="2">
    <location>
        <begin position="33"/>
        <end position="52"/>
    </location>
</feature>
<keyword evidence="2" id="KW-1133">Transmembrane helix</keyword>
<dbReference type="EMBL" id="JAOB01000081">
    <property type="protein sequence ID" value="EUA13711.1"/>
    <property type="molecule type" value="Genomic_DNA"/>
</dbReference>
<organism evidence="3">
    <name type="scientific">Mycobacterium xenopi 4042</name>
    <dbReference type="NCBI Taxonomy" id="1299334"/>
    <lineage>
        <taxon>Bacteria</taxon>
        <taxon>Bacillati</taxon>
        <taxon>Actinomycetota</taxon>
        <taxon>Actinomycetes</taxon>
        <taxon>Mycobacteriales</taxon>
        <taxon>Mycobacteriaceae</taxon>
        <taxon>Mycobacterium</taxon>
    </lineage>
</organism>
<sequence>MTVTPFPWLSVLWLVPLVGAGLVIVMPPGWRQAAKWLGLIIAVAVLGIALVITTEFDTGGARTSSSKNNPGYRPSARATPSASTASRWCWCCSLRCWCRC</sequence>
<evidence type="ECO:0000313" key="3">
    <source>
        <dbReference type="EMBL" id="EUA13711.1"/>
    </source>
</evidence>
<dbReference type="AlphaFoldDB" id="X7Z3U8"/>
<gene>
    <name evidence="3" type="ORF">I553_6830</name>
</gene>
<feature type="transmembrane region" description="Helical" evidence="2">
    <location>
        <begin position="6"/>
        <end position="26"/>
    </location>
</feature>
<keyword evidence="2" id="KW-0472">Membrane</keyword>
<evidence type="ECO:0000256" key="2">
    <source>
        <dbReference type="SAM" id="Phobius"/>
    </source>
</evidence>
<accession>X7Z3U8</accession>